<proteinExistence type="predicted"/>
<dbReference type="InterPro" id="IPR050194">
    <property type="entry name" value="Glycosyltransferase_grp1"/>
</dbReference>
<reference evidence="3 4" key="1">
    <citation type="journal article" date="2020" name="ISME J.">
        <title>Comparative genomics reveals insights into cyanobacterial evolution and habitat adaptation.</title>
        <authorList>
            <person name="Chen M.Y."/>
            <person name="Teng W.K."/>
            <person name="Zhao L."/>
            <person name="Hu C.X."/>
            <person name="Zhou Y.K."/>
            <person name="Han B.P."/>
            <person name="Song L.R."/>
            <person name="Shu W.S."/>
        </authorList>
    </citation>
    <scope>NUCLEOTIDE SEQUENCE [LARGE SCALE GENOMIC DNA]</scope>
    <source>
        <strain evidence="3 4">FACHB-119</strain>
    </source>
</reference>
<sequence length="351" mass="38993">MRILLTADPELPVPPKLYGGIERIVDLLITGLQSRGHTVALVAHPESTSKASQFFPWWGKQSQNKLDVLKNTAVLWSAVQQFQPDIVHSFSRILYLLPLLSSPIPKVMSYQRNPSLRTTSWGAKLAKGSLTFTGCSDYICGIGQKAGGLWQTIHNCVELEKYTFQPQVKADAPLVFLSRVEYIKGAHQAIAAARQAKKPLIIAGNQVNTPEGKQYWQQEIAPYLGKDGIEYIGPVNDIQKNELLGQALAMIVPIQWDEPFGIVFAEALACGTPVISCPRGALPEIVRQGIDGYLVNNLQETCTAIEKISQINRYNCRQRIEQCFCADVVVNKYEQMYLSLLSSESLTFAKN</sequence>
<dbReference type="Proteomes" id="UP000661112">
    <property type="component" value="Unassembled WGS sequence"/>
</dbReference>
<dbReference type="InterPro" id="IPR001296">
    <property type="entry name" value="Glyco_trans_1"/>
</dbReference>
<evidence type="ECO:0000313" key="3">
    <source>
        <dbReference type="EMBL" id="MBD2501508.1"/>
    </source>
</evidence>
<dbReference type="RefSeq" id="WP_190472459.1">
    <property type="nucleotide sequence ID" value="NZ_JACJSG010000015.1"/>
</dbReference>
<organism evidence="3 4">
    <name type="scientific">Anabaena azotica FACHB-119</name>
    <dbReference type="NCBI Taxonomy" id="947527"/>
    <lineage>
        <taxon>Bacteria</taxon>
        <taxon>Bacillati</taxon>
        <taxon>Cyanobacteriota</taxon>
        <taxon>Cyanophyceae</taxon>
        <taxon>Nostocales</taxon>
        <taxon>Nostocaceae</taxon>
        <taxon>Anabaena</taxon>
        <taxon>Anabaena azotica</taxon>
    </lineage>
</organism>
<evidence type="ECO:0000259" key="2">
    <source>
        <dbReference type="Pfam" id="PF13439"/>
    </source>
</evidence>
<evidence type="ECO:0000313" key="4">
    <source>
        <dbReference type="Proteomes" id="UP000661112"/>
    </source>
</evidence>
<protein>
    <submittedName>
        <fullName evidence="3">Glycosyltransferase</fullName>
    </submittedName>
</protein>
<dbReference type="PANTHER" id="PTHR45947">
    <property type="entry name" value="SULFOQUINOVOSYL TRANSFERASE SQD2"/>
    <property type="match status" value="1"/>
</dbReference>
<dbReference type="Pfam" id="PF00534">
    <property type="entry name" value="Glycos_transf_1"/>
    <property type="match status" value="1"/>
</dbReference>
<dbReference type="EMBL" id="JACJSG010000015">
    <property type="protein sequence ID" value="MBD2501508.1"/>
    <property type="molecule type" value="Genomic_DNA"/>
</dbReference>
<comment type="caution">
    <text evidence="3">The sequence shown here is derived from an EMBL/GenBank/DDBJ whole genome shotgun (WGS) entry which is preliminary data.</text>
</comment>
<evidence type="ECO:0000259" key="1">
    <source>
        <dbReference type="Pfam" id="PF00534"/>
    </source>
</evidence>
<keyword evidence="4" id="KW-1185">Reference proteome</keyword>
<dbReference type="InterPro" id="IPR028098">
    <property type="entry name" value="Glyco_trans_4-like_N"/>
</dbReference>
<feature type="domain" description="Glycosyl transferase family 1" evidence="1">
    <location>
        <begin position="173"/>
        <end position="298"/>
    </location>
</feature>
<accession>A0ABR8D504</accession>
<dbReference type="Pfam" id="PF13439">
    <property type="entry name" value="Glyco_transf_4"/>
    <property type="match status" value="1"/>
</dbReference>
<dbReference type="Gene3D" id="3.40.50.2000">
    <property type="entry name" value="Glycogen Phosphorylase B"/>
    <property type="match status" value="2"/>
</dbReference>
<feature type="domain" description="Glycosyltransferase subfamily 4-like N-terminal" evidence="2">
    <location>
        <begin position="18"/>
        <end position="113"/>
    </location>
</feature>
<name>A0ABR8D504_9NOST</name>
<gene>
    <name evidence="3" type="ORF">H6G83_13005</name>
</gene>
<dbReference type="PANTHER" id="PTHR45947:SF3">
    <property type="entry name" value="SULFOQUINOVOSYL TRANSFERASE SQD2"/>
    <property type="match status" value="1"/>
</dbReference>
<dbReference type="SUPFAM" id="SSF53756">
    <property type="entry name" value="UDP-Glycosyltransferase/glycogen phosphorylase"/>
    <property type="match status" value="1"/>
</dbReference>